<dbReference type="OrthoDB" id="1451953at2"/>
<comment type="caution">
    <text evidence="1">The sequence shown here is derived from an EMBL/GenBank/DDBJ whole genome shotgun (WGS) entry which is preliminary data.</text>
</comment>
<dbReference type="EMBL" id="SOBW01000008">
    <property type="protein sequence ID" value="TDU39970.1"/>
    <property type="molecule type" value="Genomic_DNA"/>
</dbReference>
<evidence type="ECO:0000313" key="1">
    <source>
        <dbReference type="EMBL" id="TDU39970.1"/>
    </source>
</evidence>
<name>A0A4R7Q0M1_9FLAO</name>
<protein>
    <submittedName>
        <fullName evidence="1">Uncharacterized protein</fullName>
    </submittedName>
</protein>
<accession>A0A4R7Q0M1</accession>
<dbReference type="AlphaFoldDB" id="A0A4R7Q0M1"/>
<dbReference type="RefSeq" id="WP_133758019.1">
    <property type="nucleotide sequence ID" value="NZ_SOBW01000008.1"/>
</dbReference>
<gene>
    <name evidence="1" type="ORF">BXY82_2009</name>
</gene>
<evidence type="ECO:0000313" key="2">
    <source>
        <dbReference type="Proteomes" id="UP000294689"/>
    </source>
</evidence>
<keyword evidence="2" id="KW-1185">Reference proteome</keyword>
<sequence length="60" mass="6526">MEETDDIVDSTLNVVSNSITNFDNVLGNVPLYKSGHEVGGAISKLIDRIVDAIPVINQER</sequence>
<reference evidence="1 2" key="1">
    <citation type="submission" date="2019-03" db="EMBL/GenBank/DDBJ databases">
        <title>Genomic Encyclopedia of Archaeal and Bacterial Type Strains, Phase II (KMG-II): from individual species to whole genera.</title>
        <authorList>
            <person name="Goeker M."/>
        </authorList>
    </citation>
    <scope>NUCLEOTIDE SEQUENCE [LARGE SCALE GENOMIC DNA]</scope>
    <source>
        <strain evidence="1 2">DSM 28135</strain>
    </source>
</reference>
<proteinExistence type="predicted"/>
<dbReference type="Proteomes" id="UP000294689">
    <property type="component" value="Unassembled WGS sequence"/>
</dbReference>
<organism evidence="1 2">
    <name type="scientific">Gelidibacter sediminis</name>
    <dbReference type="NCBI Taxonomy" id="1608710"/>
    <lineage>
        <taxon>Bacteria</taxon>
        <taxon>Pseudomonadati</taxon>
        <taxon>Bacteroidota</taxon>
        <taxon>Flavobacteriia</taxon>
        <taxon>Flavobacteriales</taxon>
        <taxon>Flavobacteriaceae</taxon>
        <taxon>Gelidibacter</taxon>
    </lineage>
</organism>